<comment type="caution">
    <text evidence="1">The sequence shown here is derived from an EMBL/GenBank/DDBJ whole genome shotgun (WGS) entry which is preliminary data.</text>
</comment>
<organism evidence="1 2">
    <name type="scientific">Cinchona calisaya</name>
    <dbReference type="NCBI Taxonomy" id="153742"/>
    <lineage>
        <taxon>Eukaryota</taxon>
        <taxon>Viridiplantae</taxon>
        <taxon>Streptophyta</taxon>
        <taxon>Embryophyta</taxon>
        <taxon>Tracheophyta</taxon>
        <taxon>Spermatophyta</taxon>
        <taxon>Magnoliopsida</taxon>
        <taxon>eudicotyledons</taxon>
        <taxon>Gunneridae</taxon>
        <taxon>Pentapetalae</taxon>
        <taxon>asterids</taxon>
        <taxon>lamiids</taxon>
        <taxon>Gentianales</taxon>
        <taxon>Rubiaceae</taxon>
        <taxon>Cinchonoideae</taxon>
        <taxon>Cinchoneae</taxon>
        <taxon>Cinchona</taxon>
    </lineage>
</organism>
<sequence>MEYYYGGQIMGVHLHFRESSRGSDVEGLDVVIPINTGTAIVLEVVDKCDATDTDREINGNLNLNPFVVLIDETFVKK</sequence>
<evidence type="ECO:0000313" key="2">
    <source>
        <dbReference type="Proteomes" id="UP001630127"/>
    </source>
</evidence>
<gene>
    <name evidence="1" type="ORF">ACH5RR_013373</name>
</gene>
<evidence type="ECO:0008006" key="3">
    <source>
        <dbReference type="Google" id="ProtNLM"/>
    </source>
</evidence>
<dbReference type="EMBL" id="JBJUIK010000006">
    <property type="protein sequence ID" value="KAL3525001.1"/>
    <property type="molecule type" value="Genomic_DNA"/>
</dbReference>
<dbReference type="AlphaFoldDB" id="A0ABD2ZZV2"/>
<dbReference type="Proteomes" id="UP001630127">
    <property type="component" value="Unassembled WGS sequence"/>
</dbReference>
<accession>A0ABD2ZZV2</accession>
<reference evidence="1 2" key="1">
    <citation type="submission" date="2024-11" db="EMBL/GenBank/DDBJ databases">
        <title>A near-complete genome assembly of Cinchona calisaya.</title>
        <authorList>
            <person name="Lian D.C."/>
            <person name="Zhao X.W."/>
            <person name="Wei L."/>
        </authorList>
    </citation>
    <scope>NUCLEOTIDE SEQUENCE [LARGE SCALE GENOMIC DNA]</scope>
    <source>
        <tissue evidence="1">Nenye</tissue>
    </source>
</reference>
<proteinExistence type="predicted"/>
<keyword evidence="2" id="KW-1185">Reference proteome</keyword>
<name>A0ABD2ZZV2_9GENT</name>
<protein>
    <recommendedName>
        <fullName evidence="3">Restriction endonuclease domain-containing protein</fullName>
    </recommendedName>
</protein>
<evidence type="ECO:0000313" key="1">
    <source>
        <dbReference type="EMBL" id="KAL3525001.1"/>
    </source>
</evidence>